<dbReference type="AlphaFoldDB" id="X1L5U9"/>
<dbReference type="EMBL" id="BARV01009301">
    <property type="protein sequence ID" value="GAI14732.1"/>
    <property type="molecule type" value="Genomic_DNA"/>
</dbReference>
<protein>
    <submittedName>
        <fullName evidence="1">Uncharacterized protein</fullName>
    </submittedName>
</protein>
<proteinExistence type="predicted"/>
<evidence type="ECO:0000313" key="1">
    <source>
        <dbReference type="EMBL" id="GAI14732.1"/>
    </source>
</evidence>
<name>X1L5U9_9ZZZZ</name>
<gene>
    <name evidence="1" type="ORF">S06H3_18399</name>
</gene>
<accession>X1L5U9</accession>
<reference evidence="1" key="1">
    <citation type="journal article" date="2014" name="Front. Microbiol.">
        <title>High frequency of phylogenetically diverse reductive dehalogenase-homologous genes in deep subseafloor sedimentary metagenomes.</title>
        <authorList>
            <person name="Kawai M."/>
            <person name="Futagami T."/>
            <person name="Toyoda A."/>
            <person name="Takaki Y."/>
            <person name="Nishi S."/>
            <person name="Hori S."/>
            <person name="Arai W."/>
            <person name="Tsubouchi T."/>
            <person name="Morono Y."/>
            <person name="Uchiyama I."/>
            <person name="Ito T."/>
            <person name="Fujiyama A."/>
            <person name="Inagaki F."/>
            <person name="Takami H."/>
        </authorList>
    </citation>
    <scope>NUCLEOTIDE SEQUENCE</scope>
    <source>
        <strain evidence="1">Expedition CK06-06</strain>
    </source>
</reference>
<sequence length="91" mass="9970">QKRGSEDEMSNIVKVKLCKNKYNPTSNQDEPGETIDEADGFLIPGGVELFPGHFLHAPAGEKVWMVFPSSDGDLHAQRGRMLAGVGGFEPW</sequence>
<comment type="caution">
    <text evidence="1">The sequence shown here is derived from an EMBL/GenBank/DDBJ whole genome shotgun (WGS) entry which is preliminary data.</text>
</comment>
<feature type="non-terminal residue" evidence="1">
    <location>
        <position position="1"/>
    </location>
</feature>
<organism evidence="1">
    <name type="scientific">marine sediment metagenome</name>
    <dbReference type="NCBI Taxonomy" id="412755"/>
    <lineage>
        <taxon>unclassified sequences</taxon>
        <taxon>metagenomes</taxon>
        <taxon>ecological metagenomes</taxon>
    </lineage>
</organism>